<name>A0A1X7UWF5_AMPQE</name>
<sequence>MYRNFNGDPKWKPGKITKYLGSLSFLIQGDDGTNLRKHIDHIIKKERVHGTLKRKSLWYPRMILHHSRKLVERQRKL</sequence>
<accession>A0A1X7UWF5</accession>
<dbReference type="EnsemblMetazoa" id="Aqu2.1.32315_001">
    <property type="protein sequence ID" value="Aqu2.1.32315_001"/>
    <property type="gene ID" value="Aqu2.1.32315"/>
</dbReference>
<reference evidence="1" key="1">
    <citation type="submission" date="2017-05" db="UniProtKB">
        <authorList>
            <consortium name="EnsemblMetazoa"/>
        </authorList>
    </citation>
    <scope>IDENTIFICATION</scope>
</reference>
<protein>
    <submittedName>
        <fullName evidence="1">Uncharacterized protein</fullName>
    </submittedName>
</protein>
<evidence type="ECO:0000313" key="1">
    <source>
        <dbReference type="EnsemblMetazoa" id="Aqu2.1.32315_001"/>
    </source>
</evidence>
<dbReference type="InParanoid" id="A0A1X7UWF5"/>
<proteinExistence type="predicted"/>
<dbReference type="AlphaFoldDB" id="A0A1X7UWF5"/>
<organism evidence="1">
    <name type="scientific">Amphimedon queenslandica</name>
    <name type="common">Sponge</name>
    <dbReference type="NCBI Taxonomy" id="400682"/>
    <lineage>
        <taxon>Eukaryota</taxon>
        <taxon>Metazoa</taxon>
        <taxon>Porifera</taxon>
        <taxon>Demospongiae</taxon>
        <taxon>Heteroscleromorpha</taxon>
        <taxon>Haplosclerida</taxon>
        <taxon>Niphatidae</taxon>
        <taxon>Amphimedon</taxon>
    </lineage>
</organism>